<evidence type="ECO:0000313" key="3">
    <source>
        <dbReference type="Proteomes" id="UP000193738"/>
    </source>
</evidence>
<name>A0A1X1W1C1_MYCGS</name>
<comment type="caution">
    <text evidence="2">The sequence shown here is derived from an EMBL/GenBank/DDBJ whole genome shotgun (WGS) entry which is preliminary data.</text>
</comment>
<dbReference type="STRING" id="1777.AWC07_22050"/>
<gene>
    <name evidence="2" type="ORF">AWC07_22050</name>
</gene>
<dbReference type="AlphaFoldDB" id="A0A1X1W1C1"/>
<evidence type="ECO:0000256" key="1">
    <source>
        <dbReference type="SAM" id="MobiDB-lite"/>
    </source>
</evidence>
<feature type="region of interest" description="Disordered" evidence="1">
    <location>
        <begin position="1"/>
        <end position="25"/>
    </location>
</feature>
<organism evidence="2 3">
    <name type="scientific">Mycobacterium gastri</name>
    <dbReference type="NCBI Taxonomy" id="1777"/>
    <lineage>
        <taxon>Bacteria</taxon>
        <taxon>Bacillati</taxon>
        <taxon>Actinomycetota</taxon>
        <taxon>Actinomycetes</taxon>
        <taxon>Mycobacteriales</taxon>
        <taxon>Mycobacteriaceae</taxon>
        <taxon>Mycobacterium</taxon>
    </lineage>
</organism>
<dbReference type="EMBL" id="LQOX01000008">
    <property type="protein sequence ID" value="ORV79891.1"/>
    <property type="molecule type" value="Genomic_DNA"/>
</dbReference>
<dbReference type="Proteomes" id="UP000193738">
    <property type="component" value="Unassembled WGS sequence"/>
</dbReference>
<accession>A0A1X1W1C1</accession>
<reference evidence="2 3" key="1">
    <citation type="submission" date="2016-01" db="EMBL/GenBank/DDBJ databases">
        <title>The new phylogeny of the genus Mycobacterium.</title>
        <authorList>
            <person name="Tarcisio F."/>
            <person name="Conor M."/>
            <person name="Antonella G."/>
            <person name="Elisabetta G."/>
            <person name="Giulia F.S."/>
            <person name="Sara T."/>
            <person name="Anna F."/>
            <person name="Clotilde B."/>
            <person name="Roberto B."/>
            <person name="Veronica D.S."/>
            <person name="Fabio R."/>
            <person name="Monica P."/>
            <person name="Olivier J."/>
            <person name="Enrico T."/>
            <person name="Nicola S."/>
        </authorList>
    </citation>
    <scope>NUCLEOTIDE SEQUENCE [LARGE SCALE GENOMIC DNA]</scope>
    <source>
        <strain evidence="2 3">DSM 43505</strain>
    </source>
</reference>
<protein>
    <submittedName>
        <fullName evidence="2">Uncharacterized protein</fullName>
    </submittedName>
</protein>
<keyword evidence="3" id="KW-1185">Reference proteome</keyword>
<proteinExistence type="predicted"/>
<sequence>MMEKKMGEDMAGSQNRDVLPAGDQRRRGPVARLALTRRVVAALDPLENAQIEADVENPVLPPGVTSIPLFRTDLLIRALDLRIRLTLLPGAEATELDADDVLTGGLAMLLNNPETASVIVVVDDDNLTCRIIEPFDRPDAVVSAEASATDGSLPRRGPVATVLRDYLRQINPSWEPPPRIGQVSREIEEIALQVALDVVAELRAKRKNTPEWREARLGLADQDAQWIRDQAVHVVLSDLGAEALVTLIDERARSKS</sequence>
<evidence type="ECO:0000313" key="2">
    <source>
        <dbReference type="EMBL" id="ORV79891.1"/>
    </source>
</evidence>